<protein>
    <submittedName>
        <fullName evidence="1">Uncharacterized protein</fullName>
    </submittedName>
</protein>
<accession>A0A9P6JS09</accession>
<sequence length="102" mass="11447">MLSVEGDDGPTMCREVSKQVDRWWLGPRCPSCQSIFDFCLQSTGQLASGAVDLSRSLRASHSARRYPTFNLLARTLFRQHSVLKKTPNHFSSKANKPHSTLP</sequence>
<name>A0A9P6JS09_9AGAR</name>
<gene>
    <name evidence="1" type="ORF">CPB83DRAFT_104995</name>
</gene>
<dbReference type="AlphaFoldDB" id="A0A9P6JS09"/>
<keyword evidence="2" id="KW-1185">Reference proteome</keyword>
<organism evidence="1 2">
    <name type="scientific">Crepidotus variabilis</name>
    <dbReference type="NCBI Taxonomy" id="179855"/>
    <lineage>
        <taxon>Eukaryota</taxon>
        <taxon>Fungi</taxon>
        <taxon>Dikarya</taxon>
        <taxon>Basidiomycota</taxon>
        <taxon>Agaricomycotina</taxon>
        <taxon>Agaricomycetes</taxon>
        <taxon>Agaricomycetidae</taxon>
        <taxon>Agaricales</taxon>
        <taxon>Agaricineae</taxon>
        <taxon>Crepidotaceae</taxon>
        <taxon>Crepidotus</taxon>
    </lineage>
</organism>
<dbReference type="Proteomes" id="UP000807306">
    <property type="component" value="Unassembled WGS sequence"/>
</dbReference>
<comment type="caution">
    <text evidence="1">The sequence shown here is derived from an EMBL/GenBank/DDBJ whole genome shotgun (WGS) entry which is preliminary data.</text>
</comment>
<evidence type="ECO:0000313" key="2">
    <source>
        <dbReference type="Proteomes" id="UP000807306"/>
    </source>
</evidence>
<evidence type="ECO:0000313" key="1">
    <source>
        <dbReference type="EMBL" id="KAF9531437.1"/>
    </source>
</evidence>
<reference evidence="1" key="1">
    <citation type="submission" date="2020-11" db="EMBL/GenBank/DDBJ databases">
        <authorList>
            <consortium name="DOE Joint Genome Institute"/>
            <person name="Ahrendt S."/>
            <person name="Riley R."/>
            <person name="Andreopoulos W."/>
            <person name="Labutti K."/>
            <person name="Pangilinan J."/>
            <person name="Ruiz-Duenas F.J."/>
            <person name="Barrasa J.M."/>
            <person name="Sanchez-Garcia M."/>
            <person name="Camarero S."/>
            <person name="Miyauchi S."/>
            <person name="Serrano A."/>
            <person name="Linde D."/>
            <person name="Babiker R."/>
            <person name="Drula E."/>
            <person name="Ayuso-Fernandez I."/>
            <person name="Pacheco R."/>
            <person name="Padilla G."/>
            <person name="Ferreira P."/>
            <person name="Barriuso J."/>
            <person name="Kellner H."/>
            <person name="Castanera R."/>
            <person name="Alfaro M."/>
            <person name="Ramirez L."/>
            <person name="Pisabarro A.G."/>
            <person name="Kuo A."/>
            <person name="Tritt A."/>
            <person name="Lipzen A."/>
            <person name="He G."/>
            <person name="Yan M."/>
            <person name="Ng V."/>
            <person name="Cullen D."/>
            <person name="Martin F."/>
            <person name="Rosso M.-N."/>
            <person name="Henrissat B."/>
            <person name="Hibbett D."/>
            <person name="Martinez A.T."/>
            <person name="Grigoriev I.V."/>
        </authorList>
    </citation>
    <scope>NUCLEOTIDE SEQUENCE</scope>
    <source>
        <strain evidence="1">CBS 506.95</strain>
    </source>
</reference>
<dbReference type="EMBL" id="MU157835">
    <property type="protein sequence ID" value="KAF9531437.1"/>
    <property type="molecule type" value="Genomic_DNA"/>
</dbReference>
<proteinExistence type="predicted"/>